<name>A0A9N7NZH0_STRHE</name>
<accession>A0A9N7NZH0</accession>
<keyword evidence="2" id="KW-1185">Reference proteome</keyword>
<proteinExistence type="predicted"/>
<gene>
    <name evidence="1" type="ORF">SHERM_07677</name>
</gene>
<dbReference type="PANTHER" id="PTHR36398:SF1">
    <property type="entry name" value="PLASMA MEMBRANE FUSION PROTEIN"/>
    <property type="match status" value="1"/>
</dbReference>
<evidence type="ECO:0000313" key="2">
    <source>
        <dbReference type="Proteomes" id="UP001153555"/>
    </source>
</evidence>
<dbReference type="Proteomes" id="UP001153555">
    <property type="component" value="Unassembled WGS sequence"/>
</dbReference>
<comment type="caution">
    <text evidence="1">The sequence shown here is derived from an EMBL/GenBank/DDBJ whole genome shotgun (WGS) entry which is preliminary data.</text>
</comment>
<protein>
    <submittedName>
        <fullName evidence="1">Uncharacterized protein</fullName>
    </submittedName>
</protein>
<dbReference type="EMBL" id="CACSLK010034598">
    <property type="protein sequence ID" value="CAA0841802.1"/>
    <property type="molecule type" value="Genomic_DNA"/>
</dbReference>
<dbReference type="GO" id="GO:0009507">
    <property type="term" value="C:chloroplast"/>
    <property type="evidence" value="ECO:0007669"/>
    <property type="project" value="TreeGrafter"/>
</dbReference>
<dbReference type="OrthoDB" id="1895912at2759"/>
<dbReference type="PANTHER" id="PTHR36398">
    <property type="entry name" value="PLASMA MEMBRANE FUSION PROTEIN"/>
    <property type="match status" value="1"/>
</dbReference>
<organism evidence="1 2">
    <name type="scientific">Striga hermonthica</name>
    <name type="common">Purple witchweed</name>
    <name type="synonym">Buchnera hermonthica</name>
    <dbReference type="NCBI Taxonomy" id="68872"/>
    <lineage>
        <taxon>Eukaryota</taxon>
        <taxon>Viridiplantae</taxon>
        <taxon>Streptophyta</taxon>
        <taxon>Embryophyta</taxon>
        <taxon>Tracheophyta</taxon>
        <taxon>Spermatophyta</taxon>
        <taxon>Magnoliopsida</taxon>
        <taxon>eudicotyledons</taxon>
        <taxon>Gunneridae</taxon>
        <taxon>Pentapetalae</taxon>
        <taxon>asterids</taxon>
        <taxon>lamiids</taxon>
        <taxon>Lamiales</taxon>
        <taxon>Orobanchaceae</taxon>
        <taxon>Buchnereae</taxon>
        <taxon>Striga</taxon>
    </lineage>
</organism>
<evidence type="ECO:0000313" key="1">
    <source>
        <dbReference type="EMBL" id="CAA0841802.1"/>
    </source>
</evidence>
<sequence length="95" mass="10631">MWKNVCVPQDMNSFVEFRADSGVEVCTFWLIVKNASSFPADGDPINSEAESKPNDLIRSVVSLNGMKKGNRLSAYFKQVYKGTEWDNSGQVYETG</sequence>
<dbReference type="AlphaFoldDB" id="A0A9N7NZH0"/>
<reference evidence="1" key="1">
    <citation type="submission" date="2019-12" db="EMBL/GenBank/DDBJ databases">
        <authorList>
            <person name="Scholes J."/>
        </authorList>
    </citation>
    <scope>NUCLEOTIDE SEQUENCE</scope>
</reference>